<reference evidence="1" key="1">
    <citation type="submission" date="2020-03" db="EMBL/GenBank/DDBJ databases">
        <authorList>
            <person name="Weist P."/>
        </authorList>
    </citation>
    <scope>NUCLEOTIDE SEQUENCE</scope>
</reference>
<protein>
    <submittedName>
        <fullName evidence="1">Uncharacterized protein</fullName>
    </submittedName>
</protein>
<dbReference type="Proteomes" id="UP001153269">
    <property type="component" value="Unassembled WGS sequence"/>
</dbReference>
<proteinExistence type="predicted"/>
<dbReference type="AlphaFoldDB" id="A0A9N7VNJ6"/>
<evidence type="ECO:0000313" key="1">
    <source>
        <dbReference type="EMBL" id="CAB1452438.1"/>
    </source>
</evidence>
<evidence type="ECO:0000313" key="2">
    <source>
        <dbReference type="Proteomes" id="UP001153269"/>
    </source>
</evidence>
<accession>A0A9N7VNJ6</accession>
<comment type="caution">
    <text evidence="1">The sequence shown here is derived from an EMBL/GenBank/DDBJ whole genome shotgun (WGS) entry which is preliminary data.</text>
</comment>
<name>A0A9N7VNJ6_PLEPL</name>
<gene>
    <name evidence="1" type="ORF">PLEPLA_LOCUS40188</name>
</gene>
<sequence>MRRRENSVVFPRARGCQGGDTRSNLHHNTSGLDFRVVRRDSRVGRAMSYVFSLHEEGSVLPCLCRSEGLSLRPVWNESRCPRRLQSCSSTVCRTQAKTPCWSESPQAATPSESPAPVLSCEEEEEVDTSVASHPVKIMFSFLGHFSTIF</sequence>
<organism evidence="1 2">
    <name type="scientific">Pleuronectes platessa</name>
    <name type="common">European plaice</name>
    <dbReference type="NCBI Taxonomy" id="8262"/>
    <lineage>
        <taxon>Eukaryota</taxon>
        <taxon>Metazoa</taxon>
        <taxon>Chordata</taxon>
        <taxon>Craniata</taxon>
        <taxon>Vertebrata</taxon>
        <taxon>Euteleostomi</taxon>
        <taxon>Actinopterygii</taxon>
        <taxon>Neopterygii</taxon>
        <taxon>Teleostei</taxon>
        <taxon>Neoteleostei</taxon>
        <taxon>Acanthomorphata</taxon>
        <taxon>Carangaria</taxon>
        <taxon>Pleuronectiformes</taxon>
        <taxon>Pleuronectoidei</taxon>
        <taxon>Pleuronectidae</taxon>
        <taxon>Pleuronectes</taxon>
    </lineage>
</organism>
<keyword evidence="2" id="KW-1185">Reference proteome</keyword>
<dbReference type="EMBL" id="CADEAL010004128">
    <property type="protein sequence ID" value="CAB1452438.1"/>
    <property type="molecule type" value="Genomic_DNA"/>
</dbReference>